<dbReference type="OrthoDB" id="9102802at2"/>
<dbReference type="AlphaFoldDB" id="A0A1N6GVP7"/>
<evidence type="ECO:0000313" key="3">
    <source>
        <dbReference type="Proteomes" id="UP000185151"/>
    </source>
</evidence>
<sequence length="110" mass="12649">MNKKASTRALHGQPVQTIYPTRHPTESKIDEDIHDRYATGQTMPVARTRIFHPFEYWVRESTGTQHAAEDVPTDSHHGRAIQGRRFTRPVIVLAWLHDCATRLFHLARGP</sequence>
<feature type="region of interest" description="Disordered" evidence="1">
    <location>
        <begin position="1"/>
        <end position="24"/>
    </location>
</feature>
<gene>
    <name evidence="2" type="ORF">SAMN05444165_0994</name>
</gene>
<dbReference type="Proteomes" id="UP000185151">
    <property type="component" value="Unassembled WGS sequence"/>
</dbReference>
<protein>
    <submittedName>
        <fullName evidence="2">Uncharacterized protein</fullName>
    </submittedName>
</protein>
<organism evidence="2 3">
    <name type="scientific">Paraburkholderia phenazinium</name>
    <dbReference type="NCBI Taxonomy" id="60549"/>
    <lineage>
        <taxon>Bacteria</taxon>
        <taxon>Pseudomonadati</taxon>
        <taxon>Pseudomonadota</taxon>
        <taxon>Betaproteobacteria</taxon>
        <taxon>Burkholderiales</taxon>
        <taxon>Burkholderiaceae</taxon>
        <taxon>Paraburkholderia</taxon>
    </lineage>
</organism>
<accession>A0A1N6GVP7</accession>
<dbReference type="RefSeq" id="WP_074294489.1">
    <property type="nucleotide sequence ID" value="NZ_FSRU01000001.1"/>
</dbReference>
<evidence type="ECO:0000313" key="2">
    <source>
        <dbReference type="EMBL" id="SIO11542.1"/>
    </source>
</evidence>
<name>A0A1N6GVP7_9BURK</name>
<reference evidence="2 3" key="1">
    <citation type="submission" date="2016-11" db="EMBL/GenBank/DDBJ databases">
        <authorList>
            <person name="Jaros S."/>
            <person name="Januszkiewicz K."/>
            <person name="Wedrychowicz H."/>
        </authorList>
    </citation>
    <scope>NUCLEOTIDE SEQUENCE [LARGE SCALE GENOMIC DNA]</scope>
    <source>
        <strain evidence="2 3">GAS95</strain>
    </source>
</reference>
<dbReference type="EMBL" id="FSRU01000001">
    <property type="protein sequence ID" value="SIO11542.1"/>
    <property type="molecule type" value="Genomic_DNA"/>
</dbReference>
<proteinExistence type="predicted"/>
<evidence type="ECO:0000256" key="1">
    <source>
        <dbReference type="SAM" id="MobiDB-lite"/>
    </source>
</evidence>
<keyword evidence="3" id="KW-1185">Reference proteome</keyword>